<comment type="caution">
    <text evidence="1">The sequence shown here is derived from an EMBL/GenBank/DDBJ whole genome shotgun (WGS) entry which is preliminary data.</text>
</comment>
<accession>A0A917PLG7</accession>
<evidence type="ECO:0000313" key="1">
    <source>
        <dbReference type="EMBL" id="GGJ83193.1"/>
    </source>
</evidence>
<evidence type="ECO:0000313" key="2">
    <source>
        <dbReference type="Proteomes" id="UP000635726"/>
    </source>
</evidence>
<keyword evidence="2" id="KW-1185">Reference proteome</keyword>
<protein>
    <submittedName>
        <fullName evidence="1">Uncharacterized protein</fullName>
    </submittedName>
</protein>
<gene>
    <name evidence="1" type="ORF">GCM10008939_28820</name>
</gene>
<dbReference type="Proteomes" id="UP000635726">
    <property type="component" value="Unassembled WGS sequence"/>
</dbReference>
<sequence>MFFRRKPANPHIKDDGNGVYRLRVRTARHGDTVELRFTRAAHIGIDDDGSYVYRKAILSSQHLDRGEVTVRFDKRYAVTSADVEGGELIPFSDWEE</sequence>
<dbReference type="EMBL" id="BMOE01000011">
    <property type="protein sequence ID" value="GGJ83193.1"/>
    <property type="molecule type" value="Genomic_DNA"/>
</dbReference>
<reference evidence="1" key="2">
    <citation type="submission" date="2020-09" db="EMBL/GenBank/DDBJ databases">
        <authorList>
            <person name="Sun Q."/>
            <person name="Ohkuma M."/>
        </authorList>
    </citation>
    <scope>NUCLEOTIDE SEQUENCE</scope>
    <source>
        <strain evidence="1">JCM 14371</strain>
    </source>
</reference>
<reference evidence="1" key="1">
    <citation type="journal article" date="2014" name="Int. J. Syst. Evol. Microbiol.">
        <title>Complete genome sequence of Corynebacterium casei LMG S-19264T (=DSM 44701T), isolated from a smear-ripened cheese.</title>
        <authorList>
            <consortium name="US DOE Joint Genome Institute (JGI-PGF)"/>
            <person name="Walter F."/>
            <person name="Albersmeier A."/>
            <person name="Kalinowski J."/>
            <person name="Ruckert C."/>
        </authorList>
    </citation>
    <scope>NUCLEOTIDE SEQUENCE</scope>
    <source>
        <strain evidence="1">JCM 14371</strain>
    </source>
</reference>
<proteinExistence type="predicted"/>
<organism evidence="1 2">
    <name type="scientific">Deinococcus aquiradiocola</name>
    <dbReference type="NCBI Taxonomy" id="393059"/>
    <lineage>
        <taxon>Bacteria</taxon>
        <taxon>Thermotogati</taxon>
        <taxon>Deinococcota</taxon>
        <taxon>Deinococci</taxon>
        <taxon>Deinococcales</taxon>
        <taxon>Deinococcaceae</taxon>
        <taxon>Deinococcus</taxon>
    </lineage>
</organism>
<dbReference type="RefSeq" id="WP_188963998.1">
    <property type="nucleotide sequence ID" value="NZ_BMOE01000011.1"/>
</dbReference>
<dbReference type="AlphaFoldDB" id="A0A917PLG7"/>
<name>A0A917PLG7_9DEIO</name>